<keyword evidence="9" id="KW-1185">Reference proteome</keyword>
<dbReference type="GO" id="GO:0043190">
    <property type="term" value="C:ATP-binding cassette (ABC) transporter complex"/>
    <property type="evidence" value="ECO:0007669"/>
    <property type="project" value="InterPro"/>
</dbReference>
<protein>
    <submittedName>
        <fullName evidence="8">ABC-3 protein</fullName>
    </submittedName>
</protein>
<evidence type="ECO:0000256" key="2">
    <source>
        <dbReference type="ARBA" id="ARBA00008034"/>
    </source>
</evidence>
<dbReference type="OrthoDB" id="2375762at2"/>
<dbReference type="InterPro" id="IPR001626">
    <property type="entry name" value="ABC_TroCD"/>
</dbReference>
<feature type="transmembrane region" description="Helical" evidence="7">
    <location>
        <begin position="49"/>
        <end position="67"/>
    </location>
</feature>
<dbReference type="PANTHER" id="PTHR30477:SF0">
    <property type="entry name" value="METAL TRANSPORT SYSTEM MEMBRANE PROTEIN TM_0125-RELATED"/>
    <property type="match status" value="1"/>
</dbReference>
<keyword evidence="5 7" id="KW-0472">Membrane</keyword>
<name>D6ZAE6_SEGRD</name>
<feature type="transmembrane region" description="Helical" evidence="7">
    <location>
        <begin position="99"/>
        <end position="118"/>
    </location>
</feature>
<dbReference type="AlphaFoldDB" id="D6ZAE6"/>
<sequence length="284" mass="28902">MSSASFFDWGLTWHLLGYAPTRRAVLAAAILGLLSAALGPFIVQRRMSFAVHATSELAVTGAALALFLGGSLRLGSMFGALAAGLVFGLLGLRAADRDIASGVVLSFGLGLSVLLLNLREGAATNLSSLLTGGLASVSNDDLRLMAATAVVACLVVMCCGRPLWFASLDPFGAAAKGVPTRSLAVGFTVLVAAAAAIGMQVVGALLVLALMVAPAAAAARLTASPRLGAVLAFVFAQLAAVGGVLLSLAPSWPPSALITTICFLLYMGARAVGFFRRRRFRAAG</sequence>
<evidence type="ECO:0000256" key="6">
    <source>
        <dbReference type="RuleBase" id="RU003943"/>
    </source>
</evidence>
<evidence type="ECO:0000256" key="7">
    <source>
        <dbReference type="SAM" id="Phobius"/>
    </source>
</evidence>
<feature type="transmembrane region" description="Helical" evidence="7">
    <location>
        <begin position="74"/>
        <end position="93"/>
    </location>
</feature>
<dbReference type="Pfam" id="PF00950">
    <property type="entry name" value="ABC-3"/>
    <property type="match status" value="1"/>
</dbReference>
<feature type="transmembrane region" description="Helical" evidence="7">
    <location>
        <begin position="255"/>
        <end position="275"/>
    </location>
</feature>
<comment type="subcellular location">
    <subcellularLocation>
        <location evidence="6">Cell membrane</location>
        <topology evidence="6">Multi-pass membrane protein</topology>
    </subcellularLocation>
    <subcellularLocation>
        <location evidence="1">Membrane</location>
        <topology evidence="1">Multi-pass membrane protein</topology>
    </subcellularLocation>
</comment>
<keyword evidence="3 6" id="KW-0812">Transmembrane</keyword>
<comment type="similarity">
    <text evidence="2 6">Belongs to the ABC-3 integral membrane protein family.</text>
</comment>
<dbReference type="PANTHER" id="PTHR30477">
    <property type="entry name" value="ABC-TRANSPORTER METAL-BINDING PROTEIN"/>
    <property type="match status" value="1"/>
</dbReference>
<dbReference type="InterPro" id="IPR037294">
    <property type="entry name" value="ABC_BtuC-like"/>
</dbReference>
<dbReference type="EMBL" id="CP001958">
    <property type="protein sequence ID" value="ADG96688.1"/>
    <property type="molecule type" value="Genomic_DNA"/>
</dbReference>
<dbReference type="Proteomes" id="UP000002247">
    <property type="component" value="Chromosome"/>
</dbReference>
<evidence type="ECO:0000313" key="9">
    <source>
        <dbReference type="Proteomes" id="UP000002247"/>
    </source>
</evidence>
<evidence type="ECO:0000313" key="8">
    <source>
        <dbReference type="EMBL" id="ADG96688.1"/>
    </source>
</evidence>
<feature type="transmembrane region" description="Helical" evidence="7">
    <location>
        <begin position="144"/>
        <end position="164"/>
    </location>
</feature>
<feature type="transmembrane region" description="Helical" evidence="7">
    <location>
        <begin position="24"/>
        <end position="43"/>
    </location>
</feature>
<dbReference type="GO" id="GO:0055085">
    <property type="term" value="P:transmembrane transport"/>
    <property type="evidence" value="ECO:0007669"/>
    <property type="project" value="InterPro"/>
</dbReference>
<dbReference type="STRING" id="640132.Srot_0199"/>
<evidence type="ECO:0000256" key="5">
    <source>
        <dbReference type="ARBA" id="ARBA00023136"/>
    </source>
</evidence>
<evidence type="ECO:0000256" key="1">
    <source>
        <dbReference type="ARBA" id="ARBA00004141"/>
    </source>
</evidence>
<reference evidence="8 9" key="1">
    <citation type="journal article" date="2010" name="Stand. Genomic Sci.">
        <title>Complete genome sequence of Segniliparus rotundus type strain (CDC 1076).</title>
        <authorList>
            <person name="Sikorski J."/>
            <person name="Lapidus A."/>
            <person name="Copeland A."/>
            <person name="Misra M."/>
            <person name="Glavina Del Rio T."/>
            <person name="Nolan M."/>
            <person name="Lucas S."/>
            <person name="Chen F."/>
            <person name="Tice H."/>
            <person name="Cheng J.F."/>
            <person name="Jando M."/>
            <person name="Schneider S."/>
            <person name="Bruce D."/>
            <person name="Goodwin L."/>
            <person name="Pitluck S."/>
            <person name="Liolios K."/>
            <person name="Mikhailova N."/>
            <person name="Pati A."/>
            <person name="Ivanova N."/>
            <person name="Mavromatis K."/>
            <person name="Chen A."/>
            <person name="Palaniappan K."/>
            <person name="Chertkov O."/>
            <person name="Land M."/>
            <person name="Hauser L."/>
            <person name="Chang Y.J."/>
            <person name="Jeffries C.D."/>
            <person name="Brettin T."/>
            <person name="Detter J.C."/>
            <person name="Han C."/>
            <person name="Rohde M."/>
            <person name="Goker M."/>
            <person name="Bristow J."/>
            <person name="Eisen J.A."/>
            <person name="Markowitz V."/>
            <person name="Hugenholtz P."/>
            <person name="Kyrpides N.C."/>
            <person name="Klenk H.P."/>
        </authorList>
    </citation>
    <scope>NUCLEOTIDE SEQUENCE [LARGE SCALE GENOMIC DNA]</scope>
    <source>
        <strain evidence="9">ATCC BAA-972 / CDC 1076 / CIP 108378 / DSM 44985 / JCM 13578</strain>
    </source>
</reference>
<feature type="transmembrane region" description="Helical" evidence="7">
    <location>
        <begin position="184"/>
        <end position="217"/>
    </location>
</feature>
<dbReference type="RefSeq" id="WP_013137144.1">
    <property type="nucleotide sequence ID" value="NC_014168.1"/>
</dbReference>
<keyword evidence="6" id="KW-0813">Transport</keyword>
<evidence type="ECO:0000256" key="4">
    <source>
        <dbReference type="ARBA" id="ARBA00022989"/>
    </source>
</evidence>
<organism evidence="8 9">
    <name type="scientific">Segniliparus rotundus (strain ATCC BAA-972 / CDC 1076 / CIP 108378 / DSM 44985 / JCM 13578)</name>
    <dbReference type="NCBI Taxonomy" id="640132"/>
    <lineage>
        <taxon>Bacteria</taxon>
        <taxon>Bacillati</taxon>
        <taxon>Actinomycetota</taxon>
        <taxon>Actinomycetes</taxon>
        <taxon>Mycobacteriales</taxon>
        <taxon>Segniliparaceae</taxon>
        <taxon>Segniliparus</taxon>
    </lineage>
</organism>
<keyword evidence="4 7" id="KW-1133">Transmembrane helix</keyword>
<accession>D6ZAE6</accession>
<dbReference type="Gene3D" id="1.10.3470.10">
    <property type="entry name" value="ABC transporter involved in vitamin B12 uptake, BtuC"/>
    <property type="match status" value="1"/>
</dbReference>
<proteinExistence type="inferred from homology"/>
<dbReference type="KEGG" id="srt:Srot_0199"/>
<gene>
    <name evidence="8" type="ordered locus">Srot_0199</name>
</gene>
<feature type="transmembrane region" description="Helical" evidence="7">
    <location>
        <begin position="229"/>
        <end position="249"/>
    </location>
</feature>
<dbReference type="HOGENOM" id="CLU_028808_1_0_11"/>
<dbReference type="eggNOG" id="COG1108">
    <property type="taxonomic scope" value="Bacteria"/>
</dbReference>
<dbReference type="SUPFAM" id="SSF81345">
    <property type="entry name" value="ABC transporter involved in vitamin B12 uptake, BtuC"/>
    <property type="match status" value="1"/>
</dbReference>
<evidence type="ECO:0000256" key="3">
    <source>
        <dbReference type="ARBA" id="ARBA00022692"/>
    </source>
</evidence>